<evidence type="ECO:0000313" key="1">
    <source>
        <dbReference type="EMBL" id="MBO2447994.1"/>
    </source>
</evidence>
<dbReference type="EMBL" id="JAGEOJ010000005">
    <property type="protein sequence ID" value="MBO2447994.1"/>
    <property type="molecule type" value="Genomic_DNA"/>
</dbReference>
<reference evidence="1" key="1">
    <citation type="submission" date="2021-03" db="EMBL/GenBank/DDBJ databases">
        <authorList>
            <person name="Kanchanasin P."/>
            <person name="Saeng-In P."/>
            <person name="Phongsopitanun W."/>
            <person name="Yuki M."/>
            <person name="Kudo T."/>
            <person name="Ohkuma M."/>
            <person name="Tanasupawat S."/>
        </authorList>
    </citation>
    <scope>NUCLEOTIDE SEQUENCE</scope>
    <source>
        <strain evidence="1">GKU 128</strain>
    </source>
</reference>
<evidence type="ECO:0008006" key="3">
    <source>
        <dbReference type="Google" id="ProtNLM"/>
    </source>
</evidence>
<protein>
    <recommendedName>
        <fullName evidence="3">DUF3558 domain-containing protein</fullName>
    </recommendedName>
</protein>
<organism evidence="1 2">
    <name type="scientific">Actinomadura barringtoniae</name>
    <dbReference type="NCBI Taxonomy" id="1427535"/>
    <lineage>
        <taxon>Bacteria</taxon>
        <taxon>Bacillati</taxon>
        <taxon>Actinomycetota</taxon>
        <taxon>Actinomycetes</taxon>
        <taxon>Streptosporangiales</taxon>
        <taxon>Thermomonosporaceae</taxon>
        <taxon>Actinomadura</taxon>
    </lineage>
</organism>
<sequence length="146" mass="16256">MRDLIPAAQQRNNSNQTLTTCTYTAGSGGFRWLRVEAYLYPPGIGQPLDDAKRNFAAGFDQARKPATERTVTLTKQSGLGDEAYRWYKVDKGEKTVVGQITMRVRNTLITVSYSEEAESKNDADSRQQTCLAKANQAAREVLGSFR</sequence>
<proteinExistence type="predicted"/>
<keyword evidence="2" id="KW-1185">Reference proteome</keyword>
<comment type="caution">
    <text evidence="1">The sequence shown here is derived from an EMBL/GenBank/DDBJ whole genome shotgun (WGS) entry which is preliminary data.</text>
</comment>
<name>A0A939PF18_9ACTN</name>
<dbReference type="AlphaFoldDB" id="A0A939PF18"/>
<gene>
    <name evidence="1" type="ORF">J4573_12895</name>
</gene>
<accession>A0A939PF18</accession>
<evidence type="ECO:0000313" key="2">
    <source>
        <dbReference type="Proteomes" id="UP000669179"/>
    </source>
</evidence>
<dbReference type="RefSeq" id="WP_208255662.1">
    <property type="nucleotide sequence ID" value="NZ_JAGEOJ010000005.1"/>
</dbReference>
<dbReference type="Proteomes" id="UP000669179">
    <property type="component" value="Unassembled WGS sequence"/>
</dbReference>